<sequence>MASTEEMLRTAVQTAQINRFTSVAAGTLIVLDHLITLDQEIELIWRSSNGSGKWLFIVNRYYGLIAAIFNNYALFVPRLTDSFCRRWYQWQGCSGIILYLIAELILQLRLFALYHLNRKVLAVIIVSFVVAATSSGTLMGIVLRELSGYAVVLVDTPVCAAKWVPRYFYVFWIPILAFETLLCGLAVYRGFQNMRFKSSFYYSGKEIVDVLLRDSVVYFIVLFTTYAVNMVLFLVEPGTLIEVPIVFAAAMSCIMSNRLLLSIRQTVHDRDDVMLVSPHTAYRTGPFITTRVEFMEMEEMESPESLR</sequence>
<comment type="caution">
    <text evidence="1">The sequence shown here is derived from an EMBL/GenBank/DDBJ whole genome shotgun (WGS) entry which is preliminary data.</text>
</comment>
<dbReference type="Proteomes" id="UP000886501">
    <property type="component" value="Unassembled WGS sequence"/>
</dbReference>
<protein>
    <submittedName>
        <fullName evidence="1">Uncharacterized protein</fullName>
    </submittedName>
</protein>
<evidence type="ECO:0000313" key="1">
    <source>
        <dbReference type="EMBL" id="KAF9648323.1"/>
    </source>
</evidence>
<keyword evidence="2" id="KW-1185">Reference proteome</keyword>
<proteinExistence type="predicted"/>
<gene>
    <name evidence="1" type="ORF">BDM02DRAFT_3261085</name>
</gene>
<accession>A0ACB6ZG74</accession>
<organism evidence="1 2">
    <name type="scientific">Thelephora ganbajun</name>
    <name type="common">Ganba fungus</name>
    <dbReference type="NCBI Taxonomy" id="370292"/>
    <lineage>
        <taxon>Eukaryota</taxon>
        <taxon>Fungi</taxon>
        <taxon>Dikarya</taxon>
        <taxon>Basidiomycota</taxon>
        <taxon>Agaricomycotina</taxon>
        <taxon>Agaricomycetes</taxon>
        <taxon>Thelephorales</taxon>
        <taxon>Thelephoraceae</taxon>
        <taxon>Thelephora</taxon>
    </lineage>
</organism>
<dbReference type="EMBL" id="MU118015">
    <property type="protein sequence ID" value="KAF9648323.1"/>
    <property type="molecule type" value="Genomic_DNA"/>
</dbReference>
<name>A0ACB6ZG74_THEGA</name>
<reference evidence="1" key="1">
    <citation type="submission" date="2019-10" db="EMBL/GenBank/DDBJ databases">
        <authorList>
            <consortium name="DOE Joint Genome Institute"/>
            <person name="Kuo A."/>
            <person name="Miyauchi S."/>
            <person name="Kiss E."/>
            <person name="Drula E."/>
            <person name="Kohler A."/>
            <person name="Sanchez-Garcia M."/>
            <person name="Andreopoulos B."/>
            <person name="Barry K.W."/>
            <person name="Bonito G."/>
            <person name="Buee M."/>
            <person name="Carver A."/>
            <person name="Chen C."/>
            <person name="Cichocki N."/>
            <person name="Clum A."/>
            <person name="Culley D."/>
            <person name="Crous P.W."/>
            <person name="Fauchery L."/>
            <person name="Girlanda M."/>
            <person name="Hayes R."/>
            <person name="Keri Z."/>
            <person name="Labutti K."/>
            <person name="Lipzen A."/>
            <person name="Lombard V."/>
            <person name="Magnuson J."/>
            <person name="Maillard F."/>
            <person name="Morin E."/>
            <person name="Murat C."/>
            <person name="Nolan M."/>
            <person name="Ohm R."/>
            <person name="Pangilinan J."/>
            <person name="Pereira M."/>
            <person name="Perotto S."/>
            <person name="Peter M."/>
            <person name="Riley R."/>
            <person name="Sitrit Y."/>
            <person name="Stielow B."/>
            <person name="Szollosi G."/>
            <person name="Zifcakova L."/>
            <person name="Stursova M."/>
            <person name="Spatafora J.W."/>
            <person name="Tedersoo L."/>
            <person name="Vaario L.-M."/>
            <person name="Yamada A."/>
            <person name="Yan M."/>
            <person name="Wang P."/>
            <person name="Xu J."/>
            <person name="Bruns T."/>
            <person name="Baldrian P."/>
            <person name="Vilgalys R."/>
            <person name="Henrissat B."/>
            <person name="Grigoriev I.V."/>
            <person name="Hibbett D."/>
            <person name="Nagy L.G."/>
            <person name="Martin F.M."/>
        </authorList>
    </citation>
    <scope>NUCLEOTIDE SEQUENCE</scope>
    <source>
        <strain evidence="1">P2</strain>
    </source>
</reference>
<evidence type="ECO:0000313" key="2">
    <source>
        <dbReference type="Proteomes" id="UP000886501"/>
    </source>
</evidence>
<reference evidence="1" key="2">
    <citation type="journal article" date="2020" name="Nat. Commun.">
        <title>Large-scale genome sequencing of mycorrhizal fungi provides insights into the early evolution of symbiotic traits.</title>
        <authorList>
            <person name="Miyauchi S."/>
            <person name="Kiss E."/>
            <person name="Kuo A."/>
            <person name="Drula E."/>
            <person name="Kohler A."/>
            <person name="Sanchez-Garcia M."/>
            <person name="Morin E."/>
            <person name="Andreopoulos B."/>
            <person name="Barry K.W."/>
            <person name="Bonito G."/>
            <person name="Buee M."/>
            <person name="Carver A."/>
            <person name="Chen C."/>
            <person name="Cichocki N."/>
            <person name="Clum A."/>
            <person name="Culley D."/>
            <person name="Crous P.W."/>
            <person name="Fauchery L."/>
            <person name="Girlanda M."/>
            <person name="Hayes R.D."/>
            <person name="Keri Z."/>
            <person name="LaButti K."/>
            <person name="Lipzen A."/>
            <person name="Lombard V."/>
            <person name="Magnuson J."/>
            <person name="Maillard F."/>
            <person name="Murat C."/>
            <person name="Nolan M."/>
            <person name="Ohm R.A."/>
            <person name="Pangilinan J."/>
            <person name="Pereira M.F."/>
            <person name="Perotto S."/>
            <person name="Peter M."/>
            <person name="Pfister S."/>
            <person name="Riley R."/>
            <person name="Sitrit Y."/>
            <person name="Stielow J.B."/>
            <person name="Szollosi G."/>
            <person name="Zifcakova L."/>
            <person name="Stursova M."/>
            <person name="Spatafora J.W."/>
            <person name="Tedersoo L."/>
            <person name="Vaario L.M."/>
            <person name="Yamada A."/>
            <person name="Yan M."/>
            <person name="Wang P."/>
            <person name="Xu J."/>
            <person name="Bruns T."/>
            <person name="Baldrian P."/>
            <person name="Vilgalys R."/>
            <person name="Dunand C."/>
            <person name="Henrissat B."/>
            <person name="Grigoriev I.V."/>
            <person name="Hibbett D."/>
            <person name="Nagy L.G."/>
            <person name="Martin F.M."/>
        </authorList>
    </citation>
    <scope>NUCLEOTIDE SEQUENCE</scope>
    <source>
        <strain evidence="1">P2</strain>
    </source>
</reference>